<sequence>MTLLARPIDPPPESLIRDWYANAQLLDSFVVPIDAADVSINDLAVRALGSPPVWFKVLIAIRDGVMGPLGVRTSGEVRRAHSDKAHIDFFPVLEQSADEMVLGENDSHLDFRLSLLRRRDEQGEVLIATTAVHTHNRLGRIYILLIRPFHKLVVRATLMRCRRRR</sequence>
<dbReference type="RefSeq" id="WP_034098117.1">
    <property type="nucleotide sequence ID" value="NZ_JAAQXE010000003.1"/>
</dbReference>
<dbReference type="AlphaFoldDB" id="A0A8I1EAA0"/>
<dbReference type="Proteomes" id="UP000645865">
    <property type="component" value="Unassembled WGS sequence"/>
</dbReference>
<dbReference type="Pfam" id="PF11066">
    <property type="entry name" value="DUF2867"/>
    <property type="match status" value="1"/>
</dbReference>
<proteinExistence type="predicted"/>
<name>A0A8I1EAA0_9PSED</name>
<gene>
    <name evidence="1" type="ORF">YA0853_30715</name>
</gene>
<dbReference type="EMBL" id="JAEILH010000067">
    <property type="protein sequence ID" value="MBI6627991.1"/>
    <property type="molecule type" value="Genomic_DNA"/>
</dbReference>
<evidence type="ECO:0000313" key="1">
    <source>
        <dbReference type="EMBL" id="MBI6627991.1"/>
    </source>
</evidence>
<protein>
    <submittedName>
        <fullName evidence="1">DUF2867 domain-containing protein</fullName>
    </submittedName>
</protein>
<reference evidence="1" key="1">
    <citation type="submission" date="2020-12" db="EMBL/GenBank/DDBJ databases">
        <title>Comparative genomic insights into the epidemiology and virulence of plant pathogenic Pseudomonads from Turkey.</title>
        <authorList>
            <person name="Dillon M."/>
            <person name="Ruiz-Bedoya T."/>
            <person name="Bendalovic-Torma C."/>
            <person name="Guttman K.M."/>
            <person name="Kwak H."/>
            <person name="Middleton M.A."/>
            <person name="Wang P.W."/>
            <person name="Horuz S."/>
            <person name="Aysan Y."/>
            <person name="Guttman D.S."/>
        </authorList>
    </citation>
    <scope>NUCLEOTIDE SEQUENCE</scope>
    <source>
        <strain evidence="1">S5_IA_3a</strain>
    </source>
</reference>
<organism evidence="1 2">
    <name type="scientific">Pseudomonas rhodesiae</name>
    <dbReference type="NCBI Taxonomy" id="76760"/>
    <lineage>
        <taxon>Bacteria</taxon>
        <taxon>Pseudomonadati</taxon>
        <taxon>Pseudomonadota</taxon>
        <taxon>Gammaproteobacteria</taxon>
        <taxon>Pseudomonadales</taxon>
        <taxon>Pseudomonadaceae</taxon>
        <taxon>Pseudomonas</taxon>
    </lineage>
</organism>
<accession>A0A8I1EAA0</accession>
<evidence type="ECO:0000313" key="2">
    <source>
        <dbReference type="Proteomes" id="UP000645865"/>
    </source>
</evidence>
<comment type="caution">
    <text evidence="1">The sequence shown here is derived from an EMBL/GenBank/DDBJ whole genome shotgun (WGS) entry which is preliminary data.</text>
</comment>
<dbReference type="InterPro" id="IPR021295">
    <property type="entry name" value="DUF2867"/>
</dbReference>